<comment type="caution">
    <text evidence="2">The sequence shown here is derived from an EMBL/GenBank/DDBJ whole genome shotgun (WGS) entry which is preliminary data.</text>
</comment>
<keyword evidence="3" id="KW-1185">Reference proteome</keyword>
<proteinExistence type="predicted"/>
<dbReference type="EMBL" id="JASJQH010002740">
    <property type="protein sequence ID" value="KAK9759964.1"/>
    <property type="molecule type" value="Genomic_DNA"/>
</dbReference>
<accession>A0ABR2WEN1</accession>
<organism evidence="2 3">
    <name type="scientific">Basidiobolus ranarum</name>
    <dbReference type="NCBI Taxonomy" id="34480"/>
    <lineage>
        <taxon>Eukaryota</taxon>
        <taxon>Fungi</taxon>
        <taxon>Fungi incertae sedis</taxon>
        <taxon>Zoopagomycota</taxon>
        <taxon>Entomophthoromycotina</taxon>
        <taxon>Basidiobolomycetes</taxon>
        <taxon>Basidiobolales</taxon>
        <taxon>Basidiobolaceae</taxon>
        <taxon>Basidiobolus</taxon>
    </lineage>
</organism>
<reference evidence="2 3" key="1">
    <citation type="submission" date="2023-04" db="EMBL/GenBank/DDBJ databases">
        <title>Genome of Basidiobolus ranarum AG-B5.</title>
        <authorList>
            <person name="Stajich J.E."/>
            <person name="Carter-House D."/>
            <person name="Gryganskyi A."/>
        </authorList>
    </citation>
    <scope>NUCLEOTIDE SEQUENCE [LARGE SCALE GENOMIC DNA]</scope>
    <source>
        <strain evidence="2 3">AG-B5</strain>
    </source>
</reference>
<name>A0ABR2WEN1_9FUNG</name>
<evidence type="ECO:0000256" key="1">
    <source>
        <dbReference type="SAM" id="MobiDB-lite"/>
    </source>
</evidence>
<protein>
    <submittedName>
        <fullName evidence="2">Uncharacterized protein</fullName>
    </submittedName>
</protein>
<gene>
    <name evidence="2" type="ORF">K7432_016477</name>
</gene>
<evidence type="ECO:0000313" key="3">
    <source>
        <dbReference type="Proteomes" id="UP001479436"/>
    </source>
</evidence>
<dbReference type="Proteomes" id="UP001479436">
    <property type="component" value="Unassembled WGS sequence"/>
</dbReference>
<feature type="compositionally biased region" description="Polar residues" evidence="1">
    <location>
        <begin position="52"/>
        <end position="112"/>
    </location>
</feature>
<feature type="region of interest" description="Disordered" evidence="1">
    <location>
        <begin position="52"/>
        <end position="122"/>
    </location>
</feature>
<sequence length="269" mass="30860">MSLPDLPALQMSYLEQRVSLLETENSMLKAQIQILFKTLSDLQLSCSPLSLANSSPQTASPTSIPVPLSTQKTQNSQEPCHVSSQSYSQVLQTQPSTTSKRTRAPSQQVSSKPQRRFPITSDTPPAANWTVCYFTNADYLPISEQRKYLKELGIYMPRIINLQYISRNILEVILDKDIADLFIEEVKEYLEWEHFDHTFRQHIDSPLFAPFSLEKELLARFTSLLKNSPSIQVTNFLRNYYSEQAVELHSPLSFDIQHLWEIANSKVFN</sequence>
<evidence type="ECO:0000313" key="2">
    <source>
        <dbReference type="EMBL" id="KAK9759964.1"/>
    </source>
</evidence>